<reference evidence="1 2" key="1">
    <citation type="submission" date="2016-08" db="EMBL/GenBank/DDBJ databases">
        <authorList>
            <person name="Seilhamer J.J."/>
        </authorList>
    </citation>
    <scope>NUCLEOTIDE SEQUENCE [LARGE SCALE GENOMIC DNA]</scope>
    <source>
        <strain evidence="1 2">CCBAU 10071</strain>
    </source>
</reference>
<gene>
    <name evidence="1" type="ORF">GA0061099_104813</name>
</gene>
<accession>A0A1C3XLF3</accession>
<dbReference type="AlphaFoldDB" id="A0A1C3XLF3"/>
<sequence>MTIIITSDDKIPIVIGALVEAAGTYLGAESDASAFLTKALFSAEARGRKK</sequence>
<name>A0A1C3XLF3_9BRAD</name>
<dbReference type="EMBL" id="FMAE01000048">
    <property type="protein sequence ID" value="SCB53087.1"/>
    <property type="molecule type" value="Genomic_DNA"/>
</dbReference>
<evidence type="ECO:0000313" key="1">
    <source>
        <dbReference type="EMBL" id="SCB53087.1"/>
    </source>
</evidence>
<proteinExistence type="predicted"/>
<dbReference type="Proteomes" id="UP000183174">
    <property type="component" value="Unassembled WGS sequence"/>
</dbReference>
<protein>
    <submittedName>
        <fullName evidence="1">Uncharacterized protein</fullName>
    </submittedName>
</protein>
<evidence type="ECO:0000313" key="2">
    <source>
        <dbReference type="Proteomes" id="UP000183174"/>
    </source>
</evidence>
<organism evidence="1 2">
    <name type="scientific">Bradyrhizobium yuanmingense</name>
    <dbReference type="NCBI Taxonomy" id="108015"/>
    <lineage>
        <taxon>Bacteria</taxon>
        <taxon>Pseudomonadati</taxon>
        <taxon>Pseudomonadota</taxon>
        <taxon>Alphaproteobacteria</taxon>
        <taxon>Hyphomicrobiales</taxon>
        <taxon>Nitrobacteraceae</taxon>
        <taxon>Bradyrhizobium</taxon>
    </lineage>
</organism>